<dbReference type="Proteomes" id="UP000297597">
    <property type="component" value="Unassembled WGS sequence"/>
</dbReference>
<feature type="site" description="Transition state stabilizer" evidence="5">
    <location>
        <position position="53"/>
    </location>
</feature>
<organism evidence="8 9">
    <name type="scientific">Pelotomaculum propionicicum</name>
    <dbReference type="NCBI Taxonomy" id="258475"/>
    <lineage>
        <taxon>Bacteria</taxon>
        <taxon>Bacillati</taxon>
        <taxon>Bacillota</taxon>
        <taxon>Clostridia</taxon>
        <taxon>Eubacteriales</taxon>
        <taxon>Desulfotomaculaceae</taxon>
        <taxon>Pelotomaculum</taxon>
    </lineage>
</organism>
<keyword evidence="9" id="KW-1185">Reference proteome</keyword>
<dbReference type="RefSeq" id="WP_134212412.1">
    <property type="nucleotide sequence ID" value="NZ_QFFZ01000003.1"/>
</dbReference>
<protein>
    <recommendedName>
        <fullName evidence="4">CRISPR-associated endoribonuclease</fullName>
    </recommendedName>
</protein>
<dbReference type="OrthoDB" id="9797488at2"/>
<evidence type="ECO:0000256" key="4">
    <source>
        <dbReference type="PIRNR" id="PIRNR005054"/>
    </source>
</evidence>
<dbReference type="PANTHER" id="PTHR36984:SF1">
    <property type="entry name" value="CRISPR-ASSOCIATED ENDORIBONUCLEASE CAS6 1"/>
    <property type="match status" value="1"/>
</dbReference>
<dbReference type="InterPro" id="IPR045747">
    <property type="entry name" value="CRISPR-assoc_prot_Cas6_N_sf"/>
</dbReference>
<comment type="similarity">
    <text evidence="1 4">Belongs to the CRISPR-associated protein Cas6/Cse3/CasE family.</text>
</comment>
<dbReference type="NCBIfam" id="TIGR01877">
    <property type="entry name" value="cas_cas6"/>
    <property type="match status" value="1"/>
</dbReference>
<evidence type="ECO:0000256" key="5">
    <source>
        <dbReference type="PIRSR" id="PIRSR005054-1"/>
    </source>
</evidence>
<keyword evidence="2" id="KW-0694">RNA-binding</keyword>
<dbReference type="Pfam" id="PF21350">
    <property type="entry name" value="Cas6_I-A"/>
    <property type="match status" value="1"/>
</dbReference>
<feature type="domain" description="CRISPR associated protein Cas6 C-terminal" evidence="7">
    <location>
        <begin position="127"/>
        <end position="246"/>
    </location>
</feature>
<evidence type="ECO:0000313" key="8">
    <source>
        <dbReference type="EMBL" id="TEB13237.1"/>
    </source>
</evidence>
<dbReference type="Gene3D" id="3.30.70.1890">
    <property type="match status" value="1"/>
</dbReference>
<dbReference type="CDD" id="cd21140">
    <property type="entry name" value="Cas6_I-like"/>
    <property type="match status" value="1"/>
</dbReference>
<dbReference type="PANTHER" id="PTHR36984">
    <property type="entry name" value="CRISPR-ASSOCIATED ENDORIBONUCLEASE CAS6 1"/>
    <property type="match status" value="1"/>
</dbReference>
<dbReference type="PIRSF" id="PIRSF005054">
    <property type="entry name" value="PF1131"/>
    <property type="match status" value="1"/>
</dbReference>
<evidence type="ECO:0000256" key="2">
    <source>
        <dbReference type="ARBA" id="ARBA00022884"/>
    </source>
</evidence>
<evidence type="ECO:0000256" key="6">
    <source>
        <dbReference type="PIRSR" id="PIRSR005054-50"/>
    </source>
</evidence>
<dbReference type="GO" id="GO:0003723">
    <property type="term" value="F:RNA binding"/>
    <property type="evidence" value="ECO:0007669"/>
    <property type="project" value="UniProtKB-KW"/>
</dbReference>
<dbReference type="EMBL" id="QFFZ01000003">
    <property type="protein sequence ID" value="TEB13237.1"/>
    <property type="molecule type" value="Genomic_DNA"/>
</dbReference>
<dbReference type="AlphaFoldDB" id="A0A4Y7RY49"/>
<accession>A0A4Y7RY49</accession>
<feature type="active site" description="Proton acceptor" evidence="6">
    <location>
        <position position="28"/>
    </location>
</feature>
<dbReference type="InterPro" id="IPR010156">
    <property type="entry name" value="CRISPR-assoc_prot_Cas6"/>
</dbReference>
<evidence type="ECO:0000313" key="9">
    <source>
        <dbReference type="Proteomes" id="UP000297597"/>
    </source>
</evidence>
<reference evidence="8 9" key="1">
    <citation type="journal article" date="2018" name="Environ. Microbiol.">
        <title>Novel energy conservation strategies and behaviour of Pelotomaculum schinkii driving syntrophic propionate catabolism.</title>
        <authorList>
            <person name="Hidalgo-Ahumada C.A.P."/>
            <person name="Nobu M.K."/>
            <person name="Narihiro T."/>
            <person name="Tamaki H."/>
            <person name="Liu W.T."/>
            <person name="Kamagata Y."/>
            <person name="Stams A.J.M."/>
            <person name="Imachi H."/>
            <person name="Sousa D.Z."/>
        </authorList>
    </citation>
    <scope>NUCLEOTIDE SEQUENCE [LARGE SCALE GENOMIC DNA]</scope>
    <source>
        <strain evidence="8 9">MGP</strain>
    </source>
</reference>
<dbReference type="Gene3D" id="3.30.70.1900">
    <property type="match status" value="1"/>
</dbReference>
<proteinExistence type="inferred from homology"/>
<comment type="caution">
    <text evidence="8">The sequence shown here is derived from an EMBL/GenBank/DDBJ whole genome shotgun (WGS) entry which is preliminary data.</text>
</comment>
<evidence type="ECO:0000256" key="3">
    <source>
        <dbReference type="ARBA" id="ARBA00023118"/>
    </source>
</evidence>
<feature type="active site" description="Proton donor" evidence="6">
    <location>
        <position position="41"/>
    </location>
</feature>
<gene>
    <name evidence="8" type="ORF">Pmgp_00533</name>
</gene>
<comment type="function">
    <text evidence="4">CRISPR (clustered regularly interspaced short palindromic repeat), is an adaptive immune system that provides protection against mobile genetic elements (viruses, transposable elements and conjugative plasmids). CRISPR clusters contain sequences complementary to antecedent mobile elements and target invading nucleic acids. CRISPR clusters are transcribed and processed into CRISPR RNA (crRNA).</text>
</comment>
<evidence type="ECO:0000259" key="7">
    <source>
        <dbReference type="Pfam" id="PF01881"/>
    </source>
</evidence>
<evidence type="ECO:0000256" key="1">
    <source>
        <dbReference type="ARBA" id="ARBA00005937"/>
    </source>
</evidence>
<dbReference type="GO" id="GO:0016788">
    <property type="term" value="F:hydrolase activity, acting on ester bonds"/>
    <property type="evidence" value="ECO:0007669"/>
    <property type="project" value="InterPro"/>
</dbReference>
<dbReference type="GO" id="GO:0051607">
    <property type="term" value="P:defense response to virus"/>
    <property type="evidence" value="ECO:0007669"/>
    <property type="project" value="UniProtKB-KW"/>
</dbReference>
<sequence length="248" mass="27939">MQLTVFFHAPSEVAVPVHYGALLQGLIYRQMQNPALRRYLHEHGFPLEKRRFKLFTFSRLTGRSARFDRANGSIVFAPPLQLVICSPISFILQELGSGFLRQGQVRLSGARLEVKEMAASSPRVNSSPVRVKMLSPVVMYSTARSENRRSYTYYYSPFEPRFAELIGANLAKKHLLVHGRRAETEGFAIRPAEVKENDFKITRYKDTVVKGWLGEYHLSGDPELLQVALDAGLGAKNSQGYGCCELVT</sequence>
<name>A0A4Y7RY49_9FIRM</name>
<dbReference type="InterPro" id="IPR049435">
    <property type="entry name" value="Cas_Cas6_C"/>
</dbReference>
<dbReference type="Pfam" id="PF01881">
    <property type="entry name" value="Cas_Cas6_C"/>
    <property type="match status" value="1"/>
</dbReference>
<keyword evidence="3" id="KW-0051">Antiviral defense</keyword>